<proteinExistence type="predicted"/>
<dbReference type="Gene3D" id="1.10.10.1940">
    <property type="match status" value="1"/>
</dbReference>
<evidence type="ECO:0000259" key="3">
    <source>
        <dbReference type="PROSITE" id="PS51670"/>
    </source>
</evidence>
<dbReference type="WBParaSite" id="HCON_00052040-00001">
    <property type="protein sequence ID" value="HCON_00052040-00001"/>
    <property type="gene ID" value="HCON_00052040"/>
</dbReference>
<keyword evidence="2" id="KW-0472">Membrane</keyword>
<feature type="transmembrane region" description="Helical" evidence="2">
    <location>
        <begin position="7"/>
        <end position="24"/>
    </location>
</feature>
<dbReference type="AlphaFoldDB" id="A0A7I4Y6H3"/>
<reference evidence="5" key="1">
    <citation type="submission" date="2020-12" db="UniProtKB">
        <authorList>
            <consortium name="WormBaseParasite"/>
        </authorList>
    </citation>
    <scope>IDENTIFICATION</scope>
    <source>
        <strain evidence="5">MHco3</strain>
    </source>
</reference>
<keyword evidence="4" id="KW-1185">Reference proteome</keyword>
<protein>
    <submittedName>
        <fullName evidence="5">ShKT domain-containing protein</fullName>
    </submittedName>
</protein>
<dbReference type="Proteomes" id="UP000025227">
    <property type="component" value="Unplaced"/>
</dbReference>
<keyword evidence="2" id="KW-1133">Transmembrane helix</keyword>
<dbReference type="InterPro" id="IPR003582">
    <property type="entry name" value="ShKT_dom"/>
</dbReference>
<evidence type="ECO:0000313" key="4">
    <source>
        <dbReference type="Proteomes" id="UP000025227"/>
    </source>
</evidence>
<accession>A0A7I4Y6H3</accession>
<sequence>EPKPSTMLLYYFICLSIMLTFGFHDGFVGASFADCSDDPNFNCRLLLMSGRCDNPLWRAEYEELCPRTCGFC</sequence>
<comment type="caution">
    <text evidence="1">Lacks conserved residue(s) required for the propagation of feature annotation.</text>
</comment>
<organism evidence="4 5">
    <name type="scientific">Haemonchus contortus</name>
    <name type="common">Barber pole worm</name>
    <dbReference type="NCBI Taxonomy" id="6289"/>
    <lineage>
        <taxon>Eukaryota</taxon>
        <taxon>Metazoa</taxon>
        <taxon>Ecdysozoa</taxon>
        <taxon>Nematoda</taxon>
        <taxon>Chromadorea</taxon>
        <taxon>Rhabditida</taxon>
        <taxon>Rhabditina</taxon>
        <taxon>Rhabditomorpha</taxon>
        <taxon>Strongyloidea</taxon>
        <taxon>Trichostrongylidae</taxon>
        <taxon>Haemonchus</taxon>
    </lineage>
</organism>
<feature type="domain" description="ShKT" evidence="3">
    <location>
        <begin position="35"/>
        <end position="72"/>
    </location>
</feature>
<evidence type="ECO:0000256" key="2">
    <source>
        <dbReference type="SAM" id="Phobius"/>
    </source>
</evidence>
<dbReference type="Pfam" id="PF01549">
    <property type="entry name" value="ShK"/>
    <property type="match status" value="1"/>
</dbReference>
<name>A0A7I4Y6H3_HAECO</name>
<evidence type="ECO:0000256" key="1">
    <source>
        <dbReference type="PROSITE-ProRule" id="PRU01005"/>
    </source>
</evidence>
<keyword evidence="2" id="KW-0812">Transmembrane</keyword>
<dbReference type="PROSITE" id="PS51670">
    <property type="entry name" value="SHKT"/>
    <property type="match status" value="1"/>
</dbReference>
<evidence type="ECO:0000313" key="5">
    <source>
        <dbReference type="WBParaSite" id="HCON_00052040-00001"/>
    </source>
</evidence>